<keyword evidence="2" id="KW-1185">Reference proteome</keyword>
<sequence>MTVSLHQQAFAGFSNTNADNRLARGAAVGFSEELSPILNLWSLSFPILTALARHSSSGMGVPVTDLSELGADTKQIIRVMEHTEGVRKLNFVLSLTDAILEVISARGTPFTVLTDSVAIRQKEDLLADQIGLKSDELSFKRLEQSISPVFGDMYA</sequence>
<evidence type="ECO:0000313" key="2">
    <source>
        <dbReference type="Proteomes" id="UP001159428"/>
    </source>
</evidence>
<dbReference type="AlphaFoldDB" id="A0AAU9WC77"/>
<name>A0AAU9WC77_9CNID</name>
<protein>
    <submittedName>
        <fullName evidence="1">Uncharacterized protein</fullName>
    </submittedName>
</protein>
<proteinExistence type="predicted"/>
<accession>A0AAU9WC77</accession>
<comment type="caution">
    <text evidence="1">The sequence shown here is derived from an EMBL/GenBank/DDBJ whole genome shotgun (WGS) entry which is preliminary data.</text>
</comment>
<gene>
    <name evidence="1" type="ORF">PMEA_00003704</name>
</gene>
<organism evidence="1 2">
    <name type="scientific">Pocillopora meandrina</name>
    <dbReference type="NCBI Taxonomy" id="46732"/>
    <lineage>
        <taxon>Eukaryota</taxon>
        <taxon>Metazoa</taxon>
        <taxon>Cnidaria</taxon>
        <taxon>Anthozoa</taxon>
        <taxon>Hexacorallia</taxon>
        <taxon>Scleractinia</taxon>
        <taxon>Astrocoeniina</taxon>
        <taxon>Pocilloporidae</taxon>
        <taxon>Pocillopora</taxon>
    </lineage>
</organism>
<evidence type="ECO:0000313" key="1">
    <source>
        <dbReference type="EMBL" id="CAH3109839.1"/>
    </source>
</evidence>
<dbReference type="EMBL" id="CALNXJ010000012">
    <property type="protein sequence ID" value="CAH3109839.1"/>
    <property type="molecule type" value="Genomic_DNA"/>
</dbReference>
<reference evidence="1 2" key="1">
    <citation type="submission" date="2022-05" db="EMBL/GenBank/DDBJ databases">
        <authorList>
            <consortium name="Genoscope - CEA"/>
            <person name="William W."/>
        </authorList>
    </citation>
    <scope>NUCLEOTIDE SEQUENCE [LARGE SCALE GENOMIC DNA]</scope>
</reference>
<dbReference type="Proteomes" id="UP001159428">
    <property type="component" value="Unassembled WGS sequence"/>
</dbReference>